<accession>A0R7T1</accession>
<proteinExistence type="predicted"/>
<evidence type="ECO:0008006" key="4">
    <source>
        <dbReference type="Google" id="ProtNLM"/>
    </source>
</evidence>
<evidence type="ECO:0000313" key="2">
    <source>
        <dbReference type="EMBL" id="ABL01389.1"/>
    </source>
</evidence>
<evidence type="ECO:0000256" key="1">
    <source>
        <dbReference type="SAM" id="SignalP"/>
    </source>
</evidence>
<dbReference type="OrthoDB" id="9797479at2"/>
<geneLocation type="plasmid" evidence="2 3">
    <name>pPRO1</name>
</geneLocation>
<dbReference type="Pfam" id="PF06122">
    <property type="entry name" value="TraH"/>
    <property type="match status" value="1"/>
</dbReference>
<dbReference type="EMBL" id="CP000483">
    <property type="protein sequence ID" value="ABL01389.1"/>
    <property type="molecule type" value="Genomic_DNA"/>
</dbReference>
<dbReference type="Proteomes" id="UP000006732">
    <property type="component" value="Plasmid pPRO1"/>
</dbReference>
<keyword evidence="2" id="KW-0614">Plasmid</keyword>
<evidence type="ECO:0000313" key="3">
    <source>
        <dbReference type="Proteomes" id="UP000006732"/>
    </source>
</evidence>
<feature type="signal peptide" evidence="1">
    <location>
        <begin position="1"/>
        <end position="26"/>
    </location>
</feature>
<gene>
    <name evidence="2" type="ordered locus">Ppro_3801</name>
</gene>
<dbReference type="KEGG" id="ppd:Ppro_3801"/>
<dbReference type="InterPro" id="IPR010927">
    <property type="entry name" value="T4SS_TraH"/>
</dbReference>
<dbReference type="eggNOG" id="ENOG502ZB1J">
    <property type="taxonomic scope" value="Bacteria"/>
</dbReference>
<dbReference type="AlphaFoldDB" id="A0R7T1"/>
<name>A0R7T1_PELPD</name>
<organism evidence="2 3">
    <name type="scientific">Pelobacter propionicus (strain DSM 2379 / NBRC 103807 / OttBd1)</name>
    <dbReference type="NCBI Taxonomy" id="338966"/>
    <lineage>
        <taxon>Bacteria</taxon>
        <taxon>Pseudomonadati</taxon>
        <taxon>Thermodesulfobacteriota</taxon>
        <taxon>Desulfuromonadia</taxon>
        <taxon>Desulfuromonadales</taxon>
        <taxon>Desulfuromonadaceae</taxon>
        <taxon>Pelobacter</taxon>
    </lineage>
</organism>
<dbReference type="HOGENOM" id="CLU_038342_1_1_7"/>
<keyword evidence="1" id="KW-0732">Signal</keyword>
<keyword evidence="3" id="KW-1185">Reference proteome</keyword>
<reference evidence="2 3" key="1">
    <citation type="submission" date="2006-10" db="EMBL/GenBank/DDBJ databases">
        <title>Complete sequence of plasmid pPRO1 of Pelobacter propionicus DSM 2379.</title>
        <authorList>
            <consortium name="US DOE Joint Genome Institute"/>
            <person name="Copeland A."/>
            <person name="Lucas S."/>
            <person name="Lapidus A."/>
            <person name="Barry K."/>
            <person name="Detter J.C."/>
            <person name="Glavina del Rio T."/>
            <person name="Hammon N."/>
            <person name="Israni S."/>
            <person name="Dalin E."/>
            <person name="Tice H."/>
            <person name="Pitluck S."/>
            <person name="Saunders E."/>
            <person name="Brettin T."/>
            <person name="Bruce D."/>
            <person name="Han C."/>
            <person name="Tapia R."/>
            <person name="Schmutz J."/>
            <person name="Larimer F."/>
            <person name="Land M."/>
            <person name="Hauser L."/>
            <person name="Kyrpides N."/>
            <person name="Kim E."/>
            <person name="Lovley D."/>
            <person name="Richardson P."/>
        </authorList>
    </citation>
    <scope>NUCLEOTIDE SEQUENCE [LARGE SCALE GENOMIC DNA]</scope>
    <source>
        <strain evidence="3">DSM 2379 / NBRC 103807 / OttBd1</strain>
        <plasmid evidence="3">Plasmid pPRO1</plasmid>
    </source>
</reference>
<protein>
    <recommendedName>
        <fullName evidence="4">TraH family protein</fullName>
    </recommendedName>
</protein>
<dbReference type="RefSeq" id="WP_011733908.1">
    <property type="nucleotide sequence ID" value="NC_008607.1"/>
</dbReference>
<sequence>MKVQKTTIRRAAVCVALMLLTLPTIARSGWVDDWITSKQSASPSSFQGATRGYYTGGSFQAHWKDSNDYLMTVSTPHIKSGCGGIDTFMGGFAFMDVDYLVQKLQRIMSAAPAAAFDIALKAVSPQISGTLKELGAWADALNNLQLDDCKASKALVATIASPASNLLGEKMQSELSSAQSDFWTSSGMGDLYTKVTGLFKSEQKDVASGNASTAPTIQATAQGSIAGCPQEIVDLYGQGSFLDNIAAKKNLPTAYVELIRGFVGDVEIIPPATTGSTFVARVVDSCDDNASPVAFLMGHTSSKASPTASCQQITDTNRSLVTYSVNMLTSIITKMKTKVAYSLAEQDFLGSMPPGVYNYLRAAASTKMESATVAELANIASNALAYYMLSDLFIKIQQLPDAVAHINSSSVGAKSGADPATCQLSLLNPTKAQFEVVLERIHQKMLEIKENYTAVMAESNTIGDLQRRMQAADETVYAELKGRFTKGIADHLARR</sequence>
<feature type="chain" id="PRO_5002629998" description="TraH family protein" evidence="1">
    <location>
        <begin position="27"/>
        <end position="495"/>
    </location>
</feature>